<dbReference type="EMBL" id="JAGQLJ010000085">
    <property type="protein sequence ID" value="MCA9381349.1"/>
    <property type="molecule type" value="Genomic_DNA"/>
</dbReference>
<dbReference type="SUPFAM" id="SSF47413">
    <property type="entry name" value="lambda repressor-like DNA-binding domains"/>
    <property type="match status" value="1"/>
</dbReference>
<reference evidence="2" key="2">
    <citation type="journal article" date="2021" name="Microbiome">
        <title>Successional dynamics and alternative stable states in a saline activated sludge microbial community over 9 years.</title>
        <authorList>
            <person name="Wang Y."/>
            <person name="Ye J."/>
            <person name="Ju F."/>
            <person name="Liu L."/>
            <person name="Boyd J.A."/>
            <person name="Deng Y."/>
            <person name="Parks D.H."/>
            <person name="Jiang X."/>
            <person name="Yin X."/>
            <person name="Woodcroft B.J."/>
            <person name="Tyson G.W."/>
            <person name="Hugenholtz P."/>
            <person name="Polz M.F."/>
            <person name="Zhang T."/>
        </authorList>
    </citation>
    <scope>NUCLEOTIDE SEQUENCE</scope>
    <source>
        <strain evidence="2">HKST-UBA13</strain>
    </source>
</reference>
<dbReference type="InterPro" id="IPR001387">
    <property type="entry name" value="Cro/C1-type_HTH"/>
</dbReference>
<dbReference type="Pfam" id="PF01381">
    <property type="entry name" value="HTH_3"/>
    <property type="match status" value="1"/>
</dbReference>
<sequence length="76" mass="8905">MKKTIYKPKYESVVRKLKEARLQSGMKQEAVADALGKYQSYVSKVESGDRRIDVIELLEFARLYKKNIQFFLEEAT</sequence>
<dbReference type="CDD" id="cd00093">
    <property type="entry name" value="HTH_XRE"/>
    <property type="match status" value="1"/>
</dbReference>
<reference evidence="2" key="1">
    <citation type="submission" date="2020-04" db="EMBL/GenBank/DDBJ databases">
        <authorList>
            <person name="Zhang T."/>
        </authorList>
    </citation>
    <scope>NUCLEOTIDE SEQUENCE</scope>
    <source>
        <strain evidence="2">HKST-UBA13</strain>
    </source>
</reference>
<name>A0A955L1V9_9BACT</name>
<gene>
    <name evidence="2" type="ORF">KC678_03730</name>
</gene>
<protein>
    <submittedName>
        <fullName evidence="2">Helix-turn-helix transcriptional regulator</fullName>
    </submittedName>
</protein>
<dbReference type="Proteomes" id="UP000775877">
    <property type="component" value="Unassembled WGS sequence"/>
</dbReference>
<evidence type="ECO:0000313" key="3">
    <source>
        <dbReference type="Proteomes" id="UP000775877"/>
    </source>
</evidence>
<dbReference type="SMART" id="SM00530">
    <property type="entry name" value="HTH_XRE"/>
    <property type="match status" value="1"/>
</dbReference>
<dbReference type="PROSITE" id="PS50943">
    <property type="entry name" value="HTH_CROC1"/>
    <property type="match status" value="1"/>
</dbReference>
<comment type="caution">
    <text evidence="2">The sequence shown here is derived from an EMBL/GenBank/DDBJ whole genome shotgun (WGS) entry which is preliminary data.</text>
</comment>
<evidence type="ECO:0000313" key="2">
    <source>
        <dbReference type="EMBL" id="MCA9381349.1"/>
    </source>
</evidence>
<dbReference type="AlphaFoldDB" id="A0A955L1V9"/>
<dbReference type="InterPro" id="IPR010982">
    <property type="entry name" value="Lambda_DNA-bd_dom_sf"/>
</dbReference>
<organism evidence="2 3">
    <name type="scientific">Candidatus Dojkabacteria bacterium</name>
    <dbReference type="NCBI Taxonomy" id="2099670"/>
    <lineage>
        <taxon>Bacteria</taxon>
        <taxon>Candidatus Dojkabacteria</taxon>
    </lineage>
</organism>
<accession>A0A955L1V9</accession>
<dbReference type="GO" id="GO:0003677">
    <property type="term" value="F:DNA binding"/>
    <property type="evidence" value="ECO:0007669"/>
    <property type="project" value="InterPro"/>
</dbReference>
<proteinExistence type="predicted"/>
<evidence type="ECO:0000259" key="1">
    <source>
        <dbReference type="PROSITE" id="PS50943"/>
    </source>
</evidence>
<feature type="domain" description="HTH cro/C1-type" evidence="1">
    <location>
        <begin position="17"/>
        <end position="71"/>
    </location>
</feature>
<dbReference type="Gene3D" id="1.10.260.40">
    <property type="entry name" value="lambda repressor-like DNA-binding domains"/>
    <property type="match status" value="1"/>
</dbReference>